<dbReference type="PROSITE" id="PS50165">
    <property type="entry name" value="UVRC"/>
    <property type="match status" value="1"/>
</dbReference>
<dbReference type="InterPro" id="IPR010994">
    <property type="entry name" value="RuvA_2-like"/>
</dbReference>
<dbReference type="GO" id="GO:0009381">
    <property type="term" value="F:excinuclease ABC activity"/>
    <property type="evidence" value="ECO:0007669"/>
    <property type="project" value="InterPro"/>
</dbReference>
<dbReference type="Pfam" id="PF14520">
    <property type="entry name" value="HHH_5"/>
    <property type="match status" value="1"/>
</dbReference>
<dbReference type="SUPFAM" id="SSF46600">
    <property type="entry name" value="C-terminal UvrC-binding domain of UvrB"/>
    <property type="match status" value="1"/>
</dbReference>
<dbReference type="Gene3D" id="4.10.860.10">
    <property type="entry name" value="UVR domain"/>
    <property type="match status" value="1"/>
</dbReference>
<dbReference type="InterPro" id="IPR001943">
    <property type="entry name" value="UVR_dom"/>
</dbReference>
<dbReference type="Pfam" id="PF02151">
    <property type="entry name" value="UVR"/>
    <property type="match status" value="1"/>
</dbReference>
<dbReference type="HOGENOM" id="CLU_014841_1_1_11"/>
<feature type="domain" description="UVR" evidence="2">
    <location>
        <begin position="25"/>
        <end position="60"/>
    </location>
</feature>
<dbReference type="Pfam" id="PF08459">
    <property type="entry name" value="UvrC_RNaseH_dom"/>
    <property type="match status" value="1"/>
</dbReference>
<dbReference type="PANTHER" id="PTHR30562:SF1">
    <property type="entry name" value="UVRABC SYSTEM PROTEIN C"/>
    <property type="match status" value="1"/>
</dbReference>
<evidence type="ECO:0000313" key="4">
    <source>
        <dbReference type="EMBL" id="EEG26959.1"/>
    </source>
</evidence>
<dbReference type="Proteomes" id="UP000006247">
    <property type="component" value="Unassembled WGS sequence"/>
</dbReference>
<dbReference type="InterPro" id="IPR001162">
    <property type="entry name" value="UvrC_RNase_H_dom"/>
</dbReference>
<evidence type="ECO:0000256" key="1">
    <source>
        <dbReference type="ARBA" id="ARBA00023236"/>
    </source>
</evidence>
<dbReference type="InterPro" id="IPR036876">
    <property type="entry name" value="UVR_dom_sf"/>
</dbReference>
<organism evidence="4 5">
    <name type="scientific">Corynebacterium matruchotii ATCC 33806</name>
    <dbReference type="NCBI Taxonomy" id="566549"/>
    <lineage>
        <taxon>Bacteria</taxon>
        <taxon>Bacillati</taxon>
        <taxon>Actinomycetota</taxon>
        <taxon>Actinomycetes</taxon>
        <taxon>Mycobacteriales</taxon>
        <taxon>Corynebacteriaceae</taxon>
        <taxon>Corynebacterium</taxon>
    </lineage>
</organism>
<evidence type="ECO:0008006" key="6">
    <source>
        <dbReference type="Google" id="ProtNLM"/>
    </source>
</evidence>
<dbReference type="AlphaFoldDB" id="C0E326"/>
<dbReference type="PROSITE" id="PS50151">
    <property type="entry name" value="UVR"/>
    <property type="match status" value="1"/>
</dbReference>
<dbReference type="InterPro" id="IPR003583">
    <property type="entry name" value="Hlx-hairpin-Hlx_DNA-bd_motif"/>
</dbReference>
<name>C0E326_9CORY</name>
<evidence type="ECO:0000313" key="5">
    <source>
        <dbReference type="Proteomes" id="UP000006247"/>
    </source>
</evidence>
<sequence>MGRITETDHRRIVDDLCAFLAGRTSPITTKLETEMQAAAAELDFERAARIRDNLAAITALTEQQAIVLPDGTDADVIAIDTDELEAAIQLFHIRAGRVKGQRGWVVERTDDHDGGSEQLMQDFLIRFYSDAADQEQTVRDSEEKAIKRRGVDNYVPIDTTATSVVPHEILVEIPPADIPHTEAALSQLRGGPVRIKTPKRGDKKTLMTTVHRNATEALKQHKLKRVGDLTARSAALQELQNSLFLPEAPLRIECTDISHIQGTDVVASLVVFEDGLPKKSDYRRYKITDAAGDGHSDDVASIAEVTRRRFLRHHLDSRTVPELDGSQFEDEKPQTSNKFAYPPQLFIVDGGAPQVAAAQQVLDELGITDVPVIGIAKRLEEIWVAGEKYPLILPRHSQALFLIQHIRDEAHRFAITFHRQQRSARMRRSELDNIKGLGAARRTELVKHFGSVKQLRQASVADITAVKGFGPQLAQNVYDALHPPE</sequence>
<reference evidence="4 5" key="1">
    <citation type="submission" date="2009-01" db="EMBL/GenBank/DDBJ databases">
        <authorList>
            <person name="Fulton L."/>
            <person name="Clifton S."/>
            <person name="Chinwalla A.T."/>
            <person name="Mitreva M."/>
            <person name="Sodergren E."/>
            <person name="Weinstock G."/>
            <person name="Clifton S."/>
            <person name="Dooling D.J."/>
            <person name="Fulton B."/>
            <person name="Minx P."/>
            <person name="Pepin K.H."/>
            <person name="Johnson M."/>
            <person name="Bhonagiri V."/>
            <person name="Nash W.E."/>
            <person name="Mardis E.R."/>
            <person name="Wilson R.K."/>
        </authorList>
    </citation>
    <scope>NUCLEOTIDE SEQUENCE [LARGE SCALE GENOMIC DNA]</scope>
    <source>
        <strain evidence="4 5">ATCC 33806</strain>
    </source>
</reference>
<dbReference type="GO" id="GO:0006281">
    <property type="term" value="P:DNA repair"/>
    <property type="evidence" value="ECO:0007669"/>
    <property type="project" value="InterPro"/>
</dbReference>
<accession>C0E326</accession>
<keyword evidence="1" id="KW-0227">DNA damage</keyword>
<dbReference type="SMART" id="SM00278">
    <property type="entry name" value="HhH1"/>
    <property type="match status" value="2"/>
</dbReference>
<protein>
    <recommendedName>
        <fullName evidence="6">Excinuclease ABC subunit C</fullName>
    </recommendedName>
</protein>
<dbReference type="InterPro" id="IPR050066">
    <property type="entry name" value="UvrABC_protein_C"/>
</dbReference>
<dbReference type="InterPro" id="IPR038476">
    <property type="entry name" value="UvrC_RNase_H_dom_sf"/>
</dbReference>
<dbReference type="Gene3D" id="1.10.150.20">
    <property type="entry name" value="5' to 3' exonuclease, C-terminal subdomain"/>
    <property type="match status" value="1"/>
</dbReference>
<dbReference type="NCBIfam" id="NF001824">
    <property type="entry name" value="PRK00558.1-5"/>
    <property type="match status" value="1"/>
</dbReference>
<feature type="domain" description="UvrC family homology region profile" evidence="3">
    <location>
        <begin position="76"/>
        <end position="362"/>
    </location>
</feature>
<dbReference type="GO" id="GO:0009380">
    <property type="term" value="C:excinuclease repair complex"/>
    <property type="evidence" value="ECO:0007669"/>
    <property type="project" value="TreeGrafter"/>
</dbReference>
<dbReference type="Pfam" id="PF22920">
    <property type="entry name" value="UvrC_RNaseH"/>
    <property type="match status" value="1"/>
</dbReference>
<dbReference type="SUPFAM" id="SSF47781">
    <property type="entry name" value="RuvA domain 2-like"/>
    <property type="match status" value="1"/>
</dbReference>
<dbReference type="GO" id="GO:0009432">
    <property type="term" value="P:SOS response"/>
    <property type="evidence" value="ECO:0007669"/>
    <property type="project" value="UniProtKB-KW"/>
</dbReference>
<dbReference type="PANTHER" id="PTHR30562">
    <property type="entry name" value="UVRC/OXIDOREDUCTASE"/>
    <property type="match status" value="1"/>
</dbReference>
<dbReference type="Gene3D" id="3.30.420.340">
    <property type="entry name" value="UvrC, RNAse H endonuclease domain"/>
    <property type="match status" value="1"/>
</dbReference>
<dbReference type="FunFam" id="3.30.420.340:FF:000003">
    <property type="entry name" value="UvrABC system protein C"/>
    <property type="match status" value="1"/>
</dbReference>
<evidence type="ECO:0000259" key="2">
    <source>
        <dbReference type="PROSITE" id="PS50151"/>
    </source>
</evidence>
<dbReference type="EMBL" id="ACEB01000021">
    <property type="protein sequence ID" value="EEG26959.1"/>
    <property type="molecule type" value="Genomic_DNA"/>
</dbReference>
<keyword evidence="1" id="KW-0742">SOS response</keyword>
<gene>
    <name evidence="4" type="ORF">CORMATOL_01387</name>
</gene>
<proteinExistence type="predicted"/>
<evidence type="ECO:0000259" key="3">
    <source>
        <dbReference type="PROSITE" id="PS50165"/>
    </source>
</evidence>
<dbReference type="GO" id="GO:0003677">
    <property type="term" value="F:DNA binding"/>
    <property type="evidence" value="ECO:0007669"/>
    <property type="project" value="InterPro"/>
</dbReference>
<comment type="caution">
    <text evidence="4">The sequence shown here is derived from an EMBL/GenBank/DDBJ whole genome shotgun (WGS) entry which is preliminary data.</text>
</comment>